<evidence type="ECO:0000259" key="1">
    <source>
        <dbReference type="Pfam" id="PF01433"/>
    </source>
</evidence>
<reference evidence="2 3" key="1">
    <citation type="submission" date="2016-08" db="EMBL/GenBank/DDBJ databases">
        <authorList>
            <person name="Seilhamer J.J."/>
        </authorList>
    </citation>
    <scope>NUCLEOTIDE SEQUENCE [LARGE SCALE GENOMIC DNA]</scope>
    <source>
        <strain evidence="2 3">DX4</strain>
    </source>
</reference>
<evidence type="ECO:0000313" key="2">
    <source>
        <dbReference type="EMBL" id="AOM76413.1"/>
    </source>
</evidence>
<evidence type="ECO:0000313" key="3">
    <source>
        <dbReference type="Proteomes" id="UP000094313"/>
    </source>
</evidence>
<keyword evidence="3" id="KW-1185">Reference proteome</keyword>
<dbReference type="AlphaFoldDB" id="A0A1D7QCI7"/>
<dbReference type="CDD" id="cd09604">
    <property type="entry name" value="M1_APN_like"/>
    <property type="match status" value="1"/>
</dbReference>
<dbReference type="SUPFAM" id="SSF55486">
    <property type="entry name" value="Metalloproteases ('zincins'), catalytic domain"/>
    <property type="match status" value="1"/>
</dbReference>
<protein>
    <recommendedName>
        <fullName evidence="1">Peptidase M1 membrane alanine aminopeptidase domain-containing protein</fullName>
    </recommendedName>
</protein>
<dbReference type="Pfam" id="PF01433">
    <property type="entry name" value="Peptidase_M1"/>
    <property type="match status" value="1"/>
</dbReference>
<accession>A0A1D7QCI7</accession>
<dbReference type="GO" id="GO:0008270">
    <property type="term" value="F:zinc ion binding"/>
    <property type="evidence" value="ECO:0007669"/>
    <property type="project" value="InterPro"/>
</dbReference>
<dbReference type="InterPro" id="IPR027268">
    <property type="entry name" value="Peptidase_M4/M1_CTD_sf"/>
</dbReference>
<name>A0A1D7QCI7_9SPHI</name>
<organism evidence="2 3">
    <name type="scientific">Pedobacter steynii</name>
    <dbReference type="NCBI Taxonomy" id="430522"/>
    <lineage>
        <taxon>Bacteria</taxon>
        <taxon>Pseudomonadati</taxon>
        <taxon>Bacteroidota</taxon>
        <taxon>Sphingobacteriia</taxon>
        <taxon>Sphingobacteriales</taxon>
        <taxon>Sphingobacteriaceae</taxon>
        <taxon>Pedobacter</taxon>
    </lineage>
</organism>
<gene>
    <name evidence="2" type="ORF">BFS30_04135</name>
</gene>
<dbReference type="InterPro" id="IPR014782">
    <property type="entry name" value="Peptidase_M1_dom"/>
</dbReference>
<dbReference type="EMBL" id="CP017141">
    <property type="protein sequence ID" value="AOM76413.1"/>
    <property type="molecule type" value="Genomic_DNA"/>
</dbReference>
<proteinExistence type="predicted"/>
<dbReference type="GO" id="GO:0008237">
    <property type="term" value="F:metallopeptidase activity"/>
    <property type="evidence" value="ECO:0007669"/>
    <property type="project" value="InterPro"/>
</dbReference>
<dbReference type="Proteomes" id="UP000094313">
    <property type="component" value="Chromosome"/>
</dbReference>
<dbReference type="KEGG" id="psty:BFS30_04135"/>
<dbReference type="Gene3D" id="1.10.390.10">
    <property type="entry name" value="Neutral Protease Domain 2"/>
    <property type="match status" value="1"/>
</dbReference>
<sequence length="853" mass="96338">MLTLVCCIAGLSPVCGQQPVAFNPLESFKQVMYPAGNALRTVNGKPGSQYWQNRADYQISADFDTLSRQLKATQEVSYFNNSPDALSELWFLLGQNRFRKDSRTTMLTPLNGSRFGIMEFTDGFVLEKVMIKNNKDGTWSKVDYKIMNDQLKVILPEDLNTKAKLSIRIDYHFILPKNGSDFMGVLPTVNGTIYQFASWFPRILVYDDIEGWNTSNSGYYIEPGKLKYKITVPSECIVQGTGQLLNPEQVLTKIQLERLHAAKKSDQTVQIRTAKEAGMSSSRPGPGRLTWHFSADNAGDGLFVVSKSFIWDAVKVDMPNKEVVMAMSLYPVESNYDTWKQSAQTMKKVLESYSKLWSPYPFETSVNVAGPVTGIGGPGVSFIHYKSDGMANGVWSKINHELGHSWFNMMIAGNGRQAWMVEGLNSFINHVNGEVLEGETAFLMADAVDWLGKAKPGQSVATPYELMIDKNFALLAYMKPAVALNLLRTQVLGKKRFDDAFRTFVQAWKFKHPVPADFFRCMEKETGENLSWFWQSWFLNDWSLDQSIENVKYVNEQPEKGIDIKLVNKGKMVMPLVLEIIEFNGQVNRVSLPAEVWQKGTEWTFHYPSTTAVISVKLDPDRALPDTDLGNNIWRGNASQKKVPAGMTAQTVLDRYFAAIGGKALVLKLKSAVLKYTRGEGKMLYTLEQTASFPDQYSFILDFAPLAQPLQKYTVNGENVNYQKFGAPEELNAKQSLQVKLMCRLFPELEMNTGKHQLRLADSTRNLSGTDVYVLFANENHAAGRAYYYDVKTGLKVKEEDLMHLDPDLPYTSMEMAEYKLLDGLMLPYTLIFKRAGENETLLKGKEFKLTMN</sequence>
<feature type="domain" description="Peptidase M1 membrane alanine aminopeptidase" evidence="1">
    <location>
        <begin position="390"/>
        <end position="537"/>
    </location>
</feature>